<dbReference type="AlphaFoldDB" id="A0A0Q0JQ43"/>
<dbReference type="Proteomes" id="UP000053724">
    <property type="component" value="Unassembled WGS sequence"/>
</dbReference>
<feature type="signal peptide" evidence="2">
    <location>
        <begin position="1"/>
        <end position="18"/>
    </location>
</feature>
<comment type="caution">
    <text evidence="4">The sequence shown here is derived from an EMBL/GenBank/DDBJ whole genome shotgun (WGS) entry which is preliminary data.</text>
</comment>
<dbReference type="SMART" id="SM00495">
    <property type="entry name" value="ChtBD3"/>
    <property type="match status" value="1"/>
</dbReference>
<dbReference type="GO" id="GO:0030246">
    <property type="term" value="F:carbohydrate binding"/>
    <property type="evidence" value="ECO:0007669"/>
    <property type="project" value="InterPro"/>
</dbReference>
<evidence type="ECO:0000313" key="5">
    <source>
        <dbReference type="Proteomes" id="UP000053724"/>
    </source>
</evidence>
<dbReference type="CDD" id="cd12215">
    <property type="entry name" value="ChiC_BD"/>
    <property type="match status" value="1"/>
</dbReference>
<keyword evidence="1" id="KW-0378">Hydrolase</keyword>
<gene>
    <name evidence="4" type="ORF">AAY55_10130</name>
</gene>
<feature type="chain" id="PRO_5006181987" description="Chitin-binding type-3 domain-containing protein" evidence="2">
    <location>
        <begin position="19"/>
        <end position="943"/>
    </location>
</feature>
<evidence type="ECO:0000256" key="1">
    <source>
        <dbReference type="ARBA" id="ARBA00022801"/>
    </source>
</evidence>
<reference evidence="4 5" key="1">
    <citation type="journal article" date="2015" name="Genome Biol. Evol.">
        <title>The Dynamics of Genetic Interactions between Vibrio metoecus and Vibrio cholerae, Two Close Relatives Co-Occurring in the Environment.</title>
        <authorList>
            <person name="Orata F.D."/>
            <person name="Kirchberger P.C."/>
            <person name="Meheust R."/>
            <person name="Barlow E.J."/>
            <person name="Tarr C.L."/>
            <person name="Boucher Y."/>
        </authorList>
    </citation>
    <scope>NUCLEOTIDE SEQUENCE [LARGE SCALE GENOMIC DNA]</scope>
    <source>
        <strain evidence="4 5">08-2459</strain>
    </source>
</reference>
<feature type="domain" description="Chitin-binding type-3" evidence="3">
    <location>
        <begin position="19"/>
        <end position="70"/>
    </location>
</feature>
<dbReference type="SUPFAM" id="SSF51055">
    <property type="entry name" value="Carbohydrate binding domain"/>
    <property type="match status" value="1"/>
</dbReference>
<dbReference type="RefSeq" id="WP_055027897.1">
    <property type="nucleotide sequence ID" value="NZ_CP035689.1"/>
</dbReference>
<evidence type="ECO:0000256" key="2">
    <source>
        <dbReference type="SAM" id="SignalP"/>
    </source>
</evidence>
<name>A0A0Q0JQ43_VIBMT</name>
<dbReference type="PATRIC" id="fig|1481663.8.peg.870"/>
<dbReference type="Gene3D" id="2.130.10.10">
    <property type="entry name" value="YVTN repeat-like/Quinoprotein amine dehydrogenase"/>
    <property type="match status" value="1"/>
</dbReference>
<evidence type="ECO:0000259" key="3">
    <source>
        <dbReference type="SMART" id="SM00495"/>
    </source>
</evidence>
<dbReference type="InterPro" id="IPR003610">
    <property type="entry name" value="CBM5/12"/>
</dbReference>
<evidence type="ECO:0000313" key="4">
    <source>
        <dbReference type="EMBL" id="KQA23424.1"/>
    </source>
</evidence>
<dbReference type="GO" id="GO:0004553">
    <property type="term" value="F:hydrolase activity, hydrolyzing O-glycosyl compounds"/>
    <property type="evidence" value="ECO:0007669"/>
    <property type="project" value="InterPro"/>
</dbReference>
<dbReference type="InterPro" id="IPR015943">
    <property type="entry name" value="WD40/YVTN_repeat-like_dom_sf"/>
</dbReference>
<accession>A0A0Q0JQ43</accession>
<sequence>MKLNLIALSIMLSGSLSAAELYNPSQNYPAGEQVSFNGNIYETQWWANAGQSPAGITENSWDSPWVWVSEESDDVTPPVGDIVTTHFEYFERGLTLNGDMLGISGLNISAVERYQDRLYVTHDVTPGVVLILDAQTGSMLGQIEGIQQGSSMSTYRRINELYIDNNLLYVASLSSNRVDIFDLDNNHQHVMSLGTGHHSGTNSLLHAQAVTTTRDYVVVSDASDKIKVYRQQDATPENNLRAPQFATLQFEGKYTHRKVQMHVLDHYLLVQSENKNYYIYDLNKVESAAAAGVPLQAEQRLDVKLQKIDKDGEQLIVNRNGRLEWHKVSDVIANQFQFTNPIRTITQLNGAPIGNLNDLHFAHDELITAAAGQIHFDALRTSAVTFTPNASVETTKLKFDELAPFSIGEILSLDEPHHILTNPSLRSVKINSPVKTVLLDKDTVQVTSYAAVELTDINLELKLEGVDHWVVLANLDRIPAYAQFTLPLSSFGPGQFNTSDGAGELDLASVFSSTMEYANLFDYRFSSNTDVFAKKLAALKPIWSVRFAPNNEGGWRAMNALYAREWLIILTNLAYMVSEEEFKHVWFNFEHIFGYNMHGPAGAVQKPGGYFTPEDYQYYYDSLMARPNVNGGVTQIGGGLGGTSITGVDTWMFYTHYYGSWGIIAHEFGHGFDGRGPGYSHDTSFANGGNGWQPLITQLANYHIRKGDLPYMDDNINGFYKPEHAPYHHVDVDVRKRKHRDPNHMYPLENYFMSQSDMPQGWLQNGLEMSTSAVENLNFLERIYVAHYPMGEQKPYLCRFTFEDGEQYFGFVTEQGDSARCEAGSSISYRRPDGSKVPLQSELNTFEWLSIYNPEMSGEPVMHPNGQPLCQVDTKGFYGTGFVNDRGQCTQLPNVYWSNGNRWTFSSNWTPVKYSGGWTSPTLGRALPDVESEHDHANCGLDH</sequence>
<dbReference type="Gene3D" id="2.10.10.20">
    <property type="entry name" value="Carbohydrate-binding module superfamily 5/12"/>
    <property type="match status" value="1"/>
</dbReference>
<dbReference type="GO" id="GO:0005975">
    <property type="term" value="P:carbohydrate metabolic process"/>
    <property type="evidence" value="ECO:0007669"/>
    <property type="project" value="InterPro"/>
</dbReference>
<organism evidence="4 5">
    <name type="scientific">Vibrio metoecus</name>
    <dbReference type="NCBI Taxonomy" id="1481663"/>
    <lineage>
        <taxon>Bacteria</taxon>
        <taxon>Pseudomonadati</taxon>
        <taxon>Pseudomonadota</taxon>
        <taxon>Gammaproteobacteria</taxon>
        <taxon>Vibrionales</taxon>
        <taxon>Vibrionaceae</taxon>
        <taxon>Vibrio</taxon>
    </lineage>
</organism>
<dbReference type="InterPro" id="IPR011047">
    <property type="entry name" value="Quinoprotein_ADH-like_sf"/>
</dbReference>
<dbReference type="InterPro" id="IPR036573">
    <property type="entry name" value="CBM_sf_5/12"/>
</dbReference>
<dbReference type="EMBL" id="LCUF01000011">
    <property type="protein sequence ID" value="KQA23424.1"/>
    <property type="molecule type" value="Genomic_DNA"/>
</dbReference>
<dbReference type="GO" id="GO:0005576">
    <property type="term" value="C:extracellular region"/>
    <property type="evidence" value="ECO:0007669"/>
    <property type="project" value="InterPro"/>
</dbReference>
<keyword evidence="2" id="KW-0732">Signal</keyword>
<dbReference type="SUPFAM" id="SSF50998">
    <property type="entry name" value="Quinoprotein alcohol dehydrogenase-like"/>
    <property type="match status" value="1"/>
</dbReference>
<proteinExistence type="predicted"/>
<protein>
    <recommendedName>
        <fullName evidence="3">Chitin-binding type-3 domain-containing protein</fullName>
    </recommendedName>
</protein>